<protein>
    <submittedName>
        <fullName evidence="1">Uncharacterized protein</fullName>
    </submittedName>
</protein>
<evidence type="ECO:0000313" key="1">
    <source>
        <dbReference type="EMBL" id="KAG0424202.1"/>
    </source>
</evidence>
<sequence length="95" mass="10464">MVYSALQLRNPSYDGSTSFCHRLETSVGDNALWQGSQREASPFSRAPNTAPEGRPTTTKSAPGCPRCREGRDAPVDPGADSLPFLPSETRRRRRE</sequence>
<dbReference type="Proteomes" id="UP000805193">
    <property type="component" value="Unassembled WGS sequence"/>
</dbReference>
<dbReference type="EMBL" id="JABSTQ010010003">
    <property type="protein sequence ID" value="KAG0424202.1"/>
    <property type="molecule type" value="Genomic_DNA"/>
</dbReference>
<reference evidence="1 2" key="1">
    <citation type="journal article" date="2020" name="Cell">
        <title>Large-Scale Comparative Analyses of Tick Genomes Elucidate Their Genetic Diversity and Vector Capacities.</title>
        <authorList>
            <consortium name="Tick Genome and Microbiome Consortium (TIGMIC)"/>
            <person name="Jia N."/>
            <person name="Wang J."/>
            <person name="Shi W."/>
            <person name="Du L."/>
            <person name="Sun Y."/>
            <person name="Zhan W."/>
            <person name="Jiang J.F."/>
            <person name="Wang Q."/>
            <person name="Zhang B."/>
            <person name="Ji P."/>
            <person name="Bell-Sakyi L."/>
            <person name="Cui X.M."/>
            <person name="Yuan T.T."/>
            <person name="Jiang B.G."/>
            <person name="Yang W.F."/>
            <person name="Lam T.T."/>
            <person name="Chang Q.C."/>
            <person name="Ding S.J."/>
            <person name="Wang X.J."/>
            <person name="Zhu J.G."/>
            <person name="Ruan X.D."/>
            <person name="Zhao L."/>
            <person name="Wei J.T."/>
            <person name="Ye R.Z."/>
            <person name="Que T.C."/>
            <person name="Du C.H."/>
            <person name="Zhou Y.H."/>
            <person name="Cheng J.X."/>
            <person name="Dai P.F."/>
            <person name="Guo W.B."/>
            <person name="Han X.H."/>
            <person name="Huang E.J."/>
            <person name="Li L.F."/>
            <person name="Wei W."/>
            <person name="Gao Y.C."/>
            <person name="Liu J.Z."/>
            <person name="Shao H.Z."/>
            <person name="Wang X."/>
            <person name="Wang C.C."/>
            <person name="Yang T.C."/>
            <person name="Huo Q.B."/>
            <person name="Li W."/>
            <person name="Chen H.Y."/>
            <person name="Chen S.E."/>
            <person name="Zhou L.G."/>
            <person name="Ni X.B."/>
            <person name="Tian J.H."/>
            <person name="Sheng Y."/>
            <person name="Liu T."/>
            <person name="Pan Y.S."/>
            <person name="Xia L.Y."/>
            <person name="Li J."/>
            <person name="Zhao F."/>
            <person name="Cao W.C."/>
        </authorList>
    </citation>
    <scope>NUCLEOTIDE SEQUENCE [LARGE SCALE GENOMIC DNA]</scope>
    <source>
        <strain evidence="1">Iper-2018</strain>
    </source>
</reference>
<proteinExistence type="predicted"/>
<evidence type="ECO:0000313" key="2">
    <source>
        <dbReference type="Proteomes" id="UP000805193"/>
    </source>
</evidence>
<keyword evidence="2" id="KW-1185">Reference proteome</keyword>
<gene>
    <name evidence="1" type="ORF">HPB47_000051</name>
</gene>
<name>A0AC60PTG0_IXOPE</name>
<accession>A0AC60PTG0</accession>
<comment type="caution">
    <text evidence="1">The sequence shown here is derived from an EMBL/GenBank/DDBJ whole genome shotgun (WGS) entry which is preliminary data.</text>
</comment>
<organism evidence="1 2">
    <name type="scientific">Ixodes persulcatus</name>
    <name type="common">Taiga tick</name>
    <dbReference type="NCBI Taxonomy" id="34615"/>
    <lineage>
        <taxon>Eukaryota</taxon>
        <taxon>Metazoa</taxon>
        <taxon>Ecdysozoa</taxon>
        <taxon>Arthropoda</taxon>
        <taxon>Chelicerata</taxon>
        <taxon>Arachnida</taxon>
        <taxon>Acari</taxon>
        <taxon>Parasitiformes</taxon>
        <taxon>Ixodida</taxon>
        <taxon>Ixodoidea</taxon>
        <taxon>Ixodidae</taxon>
        <taxon>Ixodinae</taxon>
        <taxon>Ixodes</taxon>
    </lineage>
</organism>